<name>K4BZT5_SOLLC</name>
<dbReference type="InParanoid" id="K4BZT5"/>
<dbReference type="PaxDb" id="4081-Solyc05g024480.1.1"/>
<sequence>MGFFKVFIRETSAKRLDNIVELGDIIIFYCDGTTVFNFKLRGRSGSIKKGIGALKYIVKEEEAKEINIEHQKCVDPKENSKVRYSKNISSFDVRDENIMVDEKEDQDKECENTEEIVEEDYNKE</sequence>
<dbReference type="Gramene" id="Solyc05g024480.1.1">
    <property type="protein sequence ID" value="Solyc05g024480.1.1"/>
    <property type="gene ID" value="Solyc05g024480.1"/>
</dbReference>
<protein>
    <recommendedName>
        <fullName evidence="4">TF-B3 domain-containing protein</fullName>
    </recommendedName>
</protein>
<evidence type="ECO:0000256" key="1">
    <source>
        <dbReference type="SAM" id="MobiDB-lite"/>
    </source>
</evidence>
<dbReference type="EnsemblPlants" id="Solyc05g024480.1.1">
    <property type="protein sequence ID" value="Solyc05g024480.1.1"/>
    <property type="gene ID" value="Solyc05g024480.1"/>
</dbReference>
<reference evidence="2" key="1">
    <citation type="journal article" date="2012" name="Nature">
        <title>The tomato genome sequence provides insights into fleshy fruit evolution.</title>
        <authorList>
            <consortium name="Tomato Genome Consortium"/>
        </authorList>
    </citation>
    <scope>NUCLEOTIDE SEQUENCE [LARGE SCALE GENOMIC DNA]</scope>
    <source>
        <strain evidence="2">cv. Heinz 1706</strain>
    </source>
</reference>
<dbReference type="Proteomes" id="UP000004994">
    <property type="component" value="Chromosome 5"/>
</dbReference>
<accession>K4BZT5</accession>
<keyword evidence="3" id="KW-1185">Reference proteome</keyword>
<feature type="compositionally biased region" description="Basic and acidic residues" evidence="1">
    <location>
        <begin position="102"/>
        <end position="111"/>
    </location>
</feature>
<evidence type="ECO:0000313" key="2">
    <source>
        <dbReference type="EnsemblPlants" id="Solyc05g024480.1.1"/>
    </source>
</evidence>
<dbReference type="PhylomeDB" id="K4BZT5"/>
<dbReference type="AlphaFoldDB" id="K4BZT5"/>
<proteinExistence type="predicted"/>
<organism evidence="2">
    <name type="scientific">Solanum lycopersicum</name>
    <name type="common">Tomato</name>
    <name type="synonym">Lycopersicon esculentum</name>
    <dbReference type="NCBI Taxonomy" id="4081"/>
    <lineage>
        <taxon>Eukaryota</taxon>
        <taxon>Viridiplantae</taxon>
        <taxon>Streptophyta</taxon>
        <taxon>Embryophyta</taxon>
        <taxon>Tracheophyta</taxon>
        <taxon>Spermatophyta</taxon>
        <taxon>Magnoliopsida</taxon>
        <taxon>eudicotyledons</taxon>
        <taxon>Gunneridae</taxon>
        <taxon>Pentapetalae</taxon>
        <taxon>asterids</taxon>
        <taxon>lamiids</taxon>
        <taxon>Solanales</taxon>
        <taxon>Solanaceae</taxon>
        <taxon>Solanoideae</taxon>
        <taxon>Solaneae</taxon>
        <taxon>Solanum</taxon>
        <taxon>Solanum subgen. Lycopersicon</taxon>
    </lineage>
</organism>
<reference evidence="2" key="2">
    <citation type="submission" date="2015-06" db="UniProtKB">
        <authorList>
            <consortium name="EnsemblPlants"/>
        </authorList>
    </citation>
    <scope>IDENTIFICATION</scope>
    <source>
        <strain evidence="2">cv. Heinz 1706</strain>
    </source>
</reference>
<evidence type="ECO:0000313" key="3">
    <source>
        <dbReference type="Proteomes" id="UP000004994"/>
    </source>
</evidence>
<feature type="compositionally biased region" description="Acidic residues" evidence="1">
    <location>
        <begin position="112"/>
        <end position="124"/>
    </location>
</feature>
<dbReference type="HOGENOM" id="CLU_2007941_0_0_1"/>
<feature type="region of interest" description="Disordered" evidence="1">
    <location>
        <begin position="102"/>
        <end position="124"/>
    </location>
</feature>
<evidence type="ECO:0008006" key="4">
    <source>
        <dbReference type="Google" id="ProtNLM"/>
    </source>
</evidence>